<dbReference type="Gene3D" id="3.40.1690.10">
    <property type="entry name" value="secretion proteins EscU"/>
    <property type="match status" value="1"/>
</dbReference>
<dbReference type="PANTHER" id="PTHR30531">
    <property type="entry name" value="FLAGELLAR BIOSYNTHETIC PROTEIN FLHB"/>
    <property type="match status" value="1"/>
</dbReference>
<proteinExistence type="inferred from homology"/>
<comment type="similarity">
    <text evidence="1">Belongs to the type III secretion exporter family.</text>
</comment>
<feature type="transmembrane region" description="Helical" evidence="2">
    <location>
        <begin position="137"/>
        <end position="159"/>
    </location>
</feature>
<dbReference type="PANTHER" id="PTHR30531:SF14">
    <property type="entry name" value="SURFACE PRESENTATION OF ANTIGENS PROTEIN SPAS"/>
    <property type="match status" value="1"/>
</dbReference>
<dbReference type="PRINTS" id="PR00950">
    <property type="entry name" value="TYPE3IMSPROT"/>
</dbReference>
<dbReference type="InterPro" id="IPR006135">
    <property type="entry name" value="T3SS_substrate_exporter"/>
</dbReference>
<evidence type="ECO:0000313" key="3">
    <source>
        <dbReference type="EMBL" id="MCY0789259.1"/>
    </source>
</evidence>
<protein>
    <submittedName>
        <fullName evidence="3">EscU/YscU/HrcU family type III secretion system export apparatus switch protein</fullName>
    </submittedName>
</protein>
<evidence type="ECO:0000256" key="1">
    <source>
        <dbReference type="ARBA" id="ARBA00010690"/>
    </source>
</evidence>
<dbReference type="SUPFAM" id="SSF160544">
    <property type="entry name" value="EscU C-terminal domain-like"/>
    <property type="match status" value="1"/>
</dbReference>
<evidence type="ECO:0000256" key="2">
    <source>
        <dbReference type="SAM" id="Phobius"/>
    </source>
</evidence>
<sequence>MSGEKTEQPTAKKRRDNRKQGMVFKSRELLLFLISLCQVCGLVTFIPSLYSAFYSLLQYTLESAATRPLPLMISDIKVLIAGKLLPPLISLTGVFIAGIFVSHILQFGLLLNLSAIKCDITHISPHKGIKKIFSLNNIWEFIKSVIKAGLLSLILFWLLRRHYPSFVRLVTVNIRENLMVAYDIGQWLLYLFFSGVLIIVLADIVISRHGYQKKMLMTKEEIKNEYKESEGNSEIKGKRKQIHKEIQQQDMRTAVRKSRCIVVNPTHYAVGIDYREDRTPLPVITFKEQNDIALHIRRIARQEGVPLIEKKYLARYLYRFGQTGSAVPPSTLEIIAEILYWLEKSDQYRGADTDFSDNN</sequence>
<feature type="transmembrane region" description="Helical" evidence="2">
    <location>
        <begin position="187"/>
        <end position="206"/>
    </location>
</feature>
<dbReference type="Pfam" id="PF01312">
    <property type="entry name" value="Bac_export_2"/>
    <property type="match status" value="1"/>
</dbReference>
<evidence type="ECO:0000313" key="4">
    <source>
        <dbReference type="Proteomes" id="UP001076655"/>
    </source>
</evidence>
<gene>
    <name evidence="3" type="ORF">N0392_06120</name>
</gene>
<dbReference type="InterPro" id="IPR029025">
    <property type="entry name" value="T3SS_substrate_exporter_C"/>
</dbReference>
<dbReference type="GO" id="GO:0005886">
    <property type="term" value="C:plasma membrane"/>
    <property type="evidence" value="ECO:0007669"/>
    <property type="project" value="TreeGrafter"/>
</dbReference>
<keyword evidence="2" id="KW-0812">Transmembrane</keyword>
<keyword evidence="2" id="KW-0472">Membrane</keyword>
<dbReference type="RefSeq" id="WP_046894412.1">
    <property type="nucleotide sequence ID" value="NZ_CABMNP010000025.1"/>
</dbReference>
<name>A0A9Q4CMJ8_MORMO</name>
<organism evidence="3 4">
    <name type="scientific">Morganella morganii</name>
    <name type="common">Proteus morganii</name>
    <dbReference type="NCBI Taxonomy" id="582"/>
    <lineage>
        <taxon>Bacteria</taxon>
        <taxon>Pseudomonadati</taxon>
        <taxon>Pseudomonadota</taxon>
        <taxon>Gammaproteobacteria</taxon>
        <taxon>Enterobacterales</taxon>
        <taxon>Morganellaceae</taxon>
        <taxon>Morganella</taxon>
    </lineage>
</organism>
<dbReference type="AlphaFoldDB" id="A0A9Q4CMJ8"/>
<feature type="transmembrane region" description="Helical" evidence="2">
    <location>
        <begin position="29"/>
        <end position="53"/>
    </location>
</feature>
<keyword evidence="2" id="KW-1133">Transmembrane helix</keyword>
<accession>A0A9Q4CMJ8</accession>
<dbReference type="EMBL" id="JAPNMI010000003">
    <property type="protein sequence ID" value="MCY0789259.1"/>
    <property type="molecule type" value="Genomic_DNA"/>
</dbReference>
<dbReference type="Proteomes" id="UP001076655">
    <property type="component" value="Unassembled WGS sequence"/>
</dbReference>
<comment type="caution">
    <text evidence="3">The sequence shown here is derived from an EMBL/GenBank/DDBJ whole genome shotgun (WGS) entry which is preliminary data.</text>
</comment>
<dbReference type="GO" id="GO:0009306">
    <property type="term" value="P:protein secretion"/>
    <property type="evidence" value="ECO:0007669"/>
    <property type="project" value="InterPro"/>
</dbReference>
<reference evidence="3" key="1">
    <citation type="submission" date="2022-08" db="EMBL/GenBank/DDBJ databases">
        <authorList>
            <person name="Dale J.L."/>
        </authorList>
    </citation>
    <scope>NUCLEOTIDE SEQUENCE</scope>
    <source>
        <strain evidence="3">2022EL-00758</strain>
    </source>
</reference>
<feature type="transmembrane region" description="Helical" evidence="2">
    <location>
        <begin position="88"/>
        <end position="116"/>
    </location>
</feature>